<gene>
    <name evidence="6" type="ORF">SAMN00017405_2235</name>
</gene>
<dbReference type="Proteomes" id="UP000192731">
    <property type="component" value="Unassembled WGS sequence"/>
</dbReference>
<organism evidence="6 7">
    <name type="scientific">Desulfonispora thiosulfatigenes DSM 11270</name>
    <dbReference type="NCBI Taxonomy" id="656914"/>
    <lineage>
        <taxon>Bacteria</taxon>
        <taxon>Bacillati</taxon>
        <taxon>Bacillota</taxon>
        <taxon>Clostridia</taxon>
        <taxon>Eubacteriales</taxon>
        <taxon>Peptococcaceae</taxon>
        <taxon>Desulfonispora</taxon>
    </lineage>
</organism>
<comment type="similarity">
    <text evidence="1 2">Belongs to the small heat shock protein (HSP20) family.</text>
</comment>
<dbReference type="Pfam" id="PF00011">
    <property type="entry name" value="HSP20"/>
    <property type="match status" value="1"/>
</dbReference>
<evidence type="ECO:0000313" key="7">
    <source>
        <dbReference type="Proteomes" id="UP000192731"/>
    </source>
</evidence>
<dbReference type="CDD" id="cd06464">
    <property type="entry name" value="ACD_sHsps-like"/>
    <property type="match status" value="1"/>
</dbReference>
<dbReference type="InterPro" id="IPR008978">
    <property type="entry name" value="HSP20-like_chaperone"/>
</dbReference>
<dbReference type="PROSITE" id="PS01031">
    <property type="entry name" value="SHSP"/>
    <property type="match status" value="1"/>
</dbReference>
<feature type="domain" description="SHSP" evidence="4">
    <location>
        <begin position="14"/>
        <end position="107"/>
    </location>
</feature>
<feature type="domain" description="CS" evidence="5">
    <location>
        <begin position="20"/>
        <end position="107"/>
    </location>
</feature>
<accession>A0A1W1VES3</accession>
<sequence>MMTLSSGEGLEEIKDSPKGANGMFTDIYESPTEIVAVIEIPGVQDKKDIKIGIENNILTINGKLEKSFNLPCPINEEVIRTYYENGILEIRLQKTISDNKNIEINIH</sequence>
<evidence type="ECO:0000259" key="4">
    <source>
        <dbReference type="PROSITE" id="PS01031"/>
    </source>
</evidence>
<dbReference type="RefSeq" id="WP_144015887.1">
    <property type="nucleotide sequence ID" value="NZ_FWWT01000019.1"/>
</dbReference>
<dbReference type="SUPFAM" id="SSF49764">
    <property type="entry name" value="HSP20-like chaperones"/>
    <property type="match status" value="1"/>
</dbReference>
<keyword evidence="7" id="KW-1185">Reference proteome</keyword>
<dbReference type="PROSITE" id="PS51203">
    <property type="entry name" value="CS"/>
    <property type="match status" value="1"/>
</dbReference>
<protein>
    <submittedName>
        <fullName evidence="6">HSP20 family protein</fullName>
    </submittedName>
</protein>
<dbReference type="AlphaFoldDB" id="A0A1W1VES3"/>
<feature type="region of interest" description="Disordered" evidence="3">
    <location>
        <begin position="1"/>
        <end position="21"/>
    </location>
</feature>
<proteinExistence type="inferred from homology"/>
<evidence type="ECO:0000313" key="6">
    <source>
        <dbReference type="EMBL" id="SMB91710.1"/>
    </source>
</evidence>
<dbReference type="InterPro" id="IPR007052">
    <property type="entry name" value="CS_dom"/>
</dbReference>
<dbReference type="EMBL" id="FWWT01000019">
    <property type="protein sequence ID" value="SMB91710.1"/>
    <property type="molecule type" value="Genomic_DNA"/>
</dbReference>
<evidence type="ECO:0000259" key="5">
    <source>
        <dbReference type="PROSITE" id="PS51203"/>
    </source>
</evidence>
<dbReference type="InterPro" id="IPR002068">
    <property type="entry name" value="A-crystallin/Hsp20_dom"/>
</dbReference>
<dbReference type="Gene3D" id="2.60.40.790">
    <property type="match status" value="2"/>
</dbReference>
<reference evidence="6 7" key="1">
    <citation type="submission" date="2017-04" db="EMBL/GenBank/DDBJ databases">
        <authorList>
            <person name="Afonso C.L."/>
            <person name="Miller P.J."/>
            <person name="Scott M.A."/>
            <person name="Spackman E."/>
            <person name="Goraichik I."/>
            <person name="Dimitrov K.M."/>
            <person name="Suarez D.L."/>
            <person name="Swayne D.E."/>
        </authorList>
    </citation>
    <scope>NUCLEOTIDE SEQUENCE [LARGE SCALE GENOMIC DNA]</scope>
    <source>
        <strain evidence="6 7">DSM 11270</strain>
    </source>
</reference>
<evidence type="ECO:0000256" key="3">
    <source>
        <dbReference type="SAM" id="MobiDB-lite"/>
    </source>
</evidence>
<name>A0A1W1VES3_DESTI</name>
<dbReference type="STRING" id="656914.SAMN00017405_2235"/>
<evidence type="ECO:0000256" key="1">
    <source>
        <dbReference type="PROSITE-ProRule" id="PRU00285"/>
    </source>
</evidence>
<evidence type="ECO:0000256" key="2">
    <source>
        <dbReference type="RuleBase" id="RU003616"/>
    </source>
</evidence>